<gene>
    <name evidence="2" type="ORF">YP76_06795</name>
</gene>
<keyword evidence="3" id="KW-1185">Reference proteome</keyword>
<dbReference type="Proteomes" id="UP000033874">
    <property type="component" value="Unassembled WGS sequence"/>
</dbReference>
<evidence type="ECO:0000313" key="3">
    <source>
        <dbReference type="Proteomes" id="UP000033874"/>
    </source>
</evidence>
<organism evidence="2 3">
    <name type="scientific">Sphingobium chungbukense</name>
    <dbReference type="NCBI Taxonomy" id="56193"/>
    <lineage>
        <taxon>Bacteria</taxon>
        <taxon>Pseudomonadati</taxon>
        <taxon>Pseudomonadota</taxon>
        <taxon>Alphaproteobacteria</taxon>
        <taxon>Sphingomonadales</taxon>
        <taxon>Sphingomonadaceae</taxon>
        <taxon>Sphingobium</taxon>
    </lineage>
</organism>
<accession>A0A0M3ARV6</accession>
<dbReference type="EMBL" id="LBIC01000003">
    <property type="protein sequence ID" value="KKW92638.1"/>
    <property type="molecule type" value="Genomic_DNA"/>
</dbReference>
<comment type="caution">
    <text evidence="2">The sequence shown here is derived from an EMBL/GenBank/DDBJ whole genome shotgun (WGS) entry which is preliminary data.</text>
</comment>
<name>A0A0M3ARV6_9SPHN</name>
<dbReference type="RefSeq" id="WP_046762854.1">
    <property type="nucleotide sequence ID" value="NZ_LBIC01000003.1"/>
</dbReference>
<evidence type="ECO:0000313" key="2">
    <source>
        <dbReference type="EMBL" id="KKW92638.1"/>
    </source>
</evidence>
<reference evidence="2 3" key="1">
    <citation type="submission" date="2015-04" db="EMBL/GenBank/DDBJ databases">
        <title>Genome sequence of aromatic hydrocarbons-degrading Sphingobium chungbukense DJ77.</title>
        <authorList>
            <person name="Kim Y.-C."/>
            <person name="Chae J.-C."/>
        </authorList>
    </citation>
    <scope>NUCLEOTIDE SEQUENCE [LARGE SCALE GENOMIC DNA]</scope>
    <source>
        <strain evidence="2 3">DJ77</strain>
    </source>
</reference>
<dbReference type="STRING" id="56193.YP76_06795"/>
<proteinExistence type="predicted"/>
<dbReference type="PATRIC" id="fig|56193.3.peg.1400"/>
<evidence type="ECO:0000256" key="1">
    <source>
        <dbReference type="SAM" id="MobiDB-lite"/>
    </source>
</evidence>
<dbReference type="AlphaFoldDB" id="A0A0M3ARV6"/>
<protein>
    <submittedName>
        <fullName evidence="2">Uncharacterized protein</fullName>
    </submittedName>
</protein>
<feature type="region of interest" description="Disordered" evidence="1">
    <location>
        <begin position="1"/>
        <end position="22"/>
    </location>
</feature>
<feature type="compositionally biased region" description="Basic and acidic residues" evidence="1">
    <location>
        <begin position="1"/>
        <end position="12"/>
    </location>
</feature>
<sequence length="71" mass="7711">MTHPTDTAKSEELTQSAAPPDPVFTSKADLMRWVMEGATMAANDKAVQLLALERIKRVTMAHSHLFGETGA</sequence>